<comment type="similarity">
    <text evidence="3 9">Belongs to the alpha-acetolactate decarboxylase family.</text>
</comment>
<name>A0A5J6L5J1_9MICO</name>
<dbReference type="PIRSF" id="PIRSF001332">
    <property type="entry name" value="Acetolac_decarb"/>
    <property type="match status" value="1"/>
</dbReference>
<dbReference type="AlphaFoldDB" id="A0A5J6L5J1"/>
<dbReference type="KEGG" id="mlz:F6J85_11965"/>
<keyword evidence="7 9" id="KW-0005">Acetoin biosynthesis</keyword>
<dbReference type="EC" id="4.1.1.5" evidence="4 9"/>
<protein>
    <recommendedName>
        <fullName evidence="5 9">Alpha-acetolactate decarboxylase</fullName>
        <ecNumber evidence="4 9">4.1.1.5</ecNumber>
    </recommendedName>
</protein>
<dbReference type="Pfam" id="PF03306">
    <property type="entry name" value="AAL_decarboxy"/>
    <property type="match status" value="1"/>
</dbReference>
<dbReference type="Gene3D" id="3.30.1330.80">
    <property type="entry name" value="Hypothetical protein, similar to alpha- acetolactate decarboxylase, domain 2"/>
    <property type="match status" value="2"/>
</dbReference>
<dbReference type="Proteomes" id="UP000325516">
    <property type="component" value="Chromosome"/>
</dbReference>
<dbReference type="CDD" id="cd17299">
    <property type="entry name" value="acetolactate_decarboxylase"/>
    <property type="match status" value="1"/>
</dbReference>
<evidence type="ECO:0000256" key="9">
    <source>
        <dbReference type="PIRNR" id="PIRNR001332"/>
    </source>
</evidence>
<keyword evidence="11" id="KW-1185">Reference proteome</keyword>
<dbReference type="PANTHER" id="PTHR35524">
    <property type="entry name" value="ALPHA-ACETOLACTATE DECARBOXYLASE"/>
    <property type="match status" value="1"/>
</dbReference>
<dbReference type="PANTHER" id="PTHR35524:SF1">
    <property type="entry name" value="ALPHA-ACETOLACTATE DECARBOXYLASE"/>
    <property type="match status" value="1"/>
</dbReference>
<dbReference type="GO" id="GO:0047605">
    <property type="term" value="F:acetolactate decarboxylase activity"/>
    <property type="evidence" value="ECO:0007669"/>
    <property type="project" value="UniProtKB-UniRule"/>
</dbReference>
<evidence type="ECO:0000313" key="10">
    <source>
        <dbReference type="EMBL" id="QEW03737.1"/>
    </source>
</evidence>
<dbReference type="InterPro" id="IPR005128">
    <property type="entry name" value="Acetolactate_a_deCO2ase"/>
</dbReference>
<evidence type="ECO:0000256" key="2">
    <source>
        <dbReference type="ARBA" id="ARBA00005170"/>
    </source>
</evidence>
<proteinExistence type="inferred from homology"/>
<keyword evidence="6 9" id="KW-0210">Decarboxylase</keyword>
<evidence type="ECO:0000256" key="6">
    <source>
        <dbReference type="ARBA" id="ARBA00022793"/>
    </source>
</evidence>
<keyword evidence="8 9" id="KW-0456">Lyase</keyword>
<dbReference type="EMBL" id="CP044232">
    <property type="protein sequence ID" value="QEW03737.1"/>
    <property type="molecule type" value="Genomic_DNA"/>
</dbReference>
<evidence type="ECO:0000256" key="4">
    <source>
        <dbReference type="ARBA" id="ARBA00013204"/>
    </source>
</evidence>
<dbReference type="RefSeq" id="WP_150925272.1">
    <property type="nucleotide sequence ID" value="NZ_CP044232.1"/>
</dbReference>
<evidence type="ECO:0000256" key="5">
    <source>
        <dbReference type="ARBA" id="ARBA00020164"/>
    </source>
</evidence>
<evidence type="ECO:0000313" key="11">
    <source>
        <dbReference type="Proteomes" id="UP000325516"/>
    </source>
</evidence>
<reference evidence="11" key="1">
    <citation type="submission" date="2019-09" db="EMBL/GenBank/DDBJ databases">
        <title>Mumia zhuanghuii sp. nov. isolated from the intestinal contents of plateau pika (Ochotona curzoniae) in the Qinghai-Tibet plateau of China.</title>
        <authorList>
            <person name="Tian Z."/>
        </authorList>
    </citation>
    <scope>NUCLEOTIDE SEQUENCE [LARGE SCALE GENOMIC DNA]</scope>
    <source>
        <strain evidence="11">L-031</strain>
    </source>
</reference>
<comment type="pathway">
    <text evidence="2 9">Polyol metabolism; (R,R)-butane-2,3-diol biosynthesis; (R,R)-butane-2,3-diol from pyruvate: step 2/3.</text>
</comment>
<dbReference type="UniPathway" id="UPA00626">
    <property type="reaction ID" value="UER00678"/>
</dbReference>
<organism evidence="10 11">
    <name type="scientific">Microbacterium lushaniae</name>
    <dbReference type="NCBI Taxonomy" id="2614639"/>
    <lineage>
        <taxon>Bacteria</taxon>
        <taxon>Bacillati</taxon>
        <taxon>Actinomycetota</taxon>
        <taxon>Actinomycetes</taxon>
        <taxon>Micrococcales</taxon>
        <taxon>Microbacteriaceae</taxon>
        <taxon>Microbacterium</taxon>
    </lineage>
</organism>
<dbReference type="GO" id="GO:0045151">
    <property type="term" value="P:acetoin biosynthetic process"/>
    <property type="evidence" value="ECO:0007669"/>
    <property type="project" value="UniProtKB-UniRule"/>
</dbReference>
<evidence type="ECO:0000256" key="3">
    <source>
        <dbReference type="ARBA" id="ARBA00007106"/>
    </source>
</evidence>
<gene>
    <name evidence="10" type="ORF">F6J85_11965</name>
</gene>
<accession>A0A5J6L5J1</accession>
<comment type="catalytic activity">
    <reaction evidence="1 9">
        <text>(2S)-2-acetolactate + H(+) = (R)-acetoin + CO2</text>
        <dbReference type="Rhea" id="RHEA:21580"/>
        <dbReference type="ChEBI" id="CHEBI:15378"/>
        <dbReference type="ChEBI" id="CHEBI:15686"/>
        <dbReference type="ChEBI" id="CHEBI:16526"/>
        <dbReference type="ChEBI" id="CHEBI:58476"/>
        <dbReference type="EC" id="4.1.1.5"/>
    </reaction>
</comment>
<dbReference type="SUPFAM" id="SSF117856">
    <property type="entry name" value="AF0104/ALDC/Ptd012-like"/>
    <property type="match status" value="1"/>
</dbReference>
<evidence type="ECO:0000256" key="1">
    <source>
        <dbReference type="ARBA" id="ARBA00001784"/>
    </source>
</evidence>
<evidence type="ECO:0000256" key="8">
    <source>
        <dbReference type="ARBA" id="ARBA00023239"/>
    </source>
</evidence>
<evidence type="ECO:0000256" key="7">
    <source>
        <dbReference type="ARBA" id="ARBA00023061"/>
    </source>
</evidence>
<sequence length="246" mass="26370">MSSDTPMSSDAIIQYAVLDALLAAAYTTGLPAPQARELGDFGIGCCDGLGGEVVLLDGDLVECTDEAPPRAMDDSETLPFFEVCRFPEVAPVDVSGTDLAALTAAIEEHLVSRNLFHAVRIDGVFAAVRVRVPRRGRSPFPSLAEATRDQVETVLEECAGTLLGFWAPAIYQGIAVAGLHLHFLSDDRLAGGHVLESTLAKGSLRVAAYRRFDLRLPTDDVFLRTPLSHDQDHRIVAMEGGAARKA</sequence>